<evidence type="ECO:0000256" key="4">
    <source>
        <dbReference type="ARBA" id="ARBA00022692"/>
    </source>
</evidence>
<dbReference type="InterPro" id="IPR052049">
    <property type="entry name" value="Electron_transfer_protein"/>
</dbReference>
<feature type="transmembrane region" description="Helical" evidence="7">
    <location>
        <begin position="166"/>
        <end position="185"/>
    </location>
</feature>
<evidence type="ECO:0000256" key="2">
    <source>
        <dbReference type="ARBA" id="ARBA00008929"/>
    </source>
</evidence>
<dbReference type="EMBL" id="SMGJ01000002">
    <property type="protein sequence ID" value="TCK70509.1"/>
    <property type="molecule type" value="Genomic_DNA"/>
</dbReference>
<keyword evidence="6 7" id="KW-0472">Membrane</keyword>
<comment type="subcellular location">
    <subcellularLocation>
        <location evidence="1">Cell membrane</location>
        <topology evidence="1">Multi-pass membrane protein</topology>
    </subcellularLocation>
</comment>
<feature type="transmembrane region" description="Helical" evidence="7">
    <location>
        <begin position="236"/>
        <end position="253"/>
    </location>
</feature>
<dbReference type="PANTHER" id="PTHR34856">
    <property type="entry name" value="PROTEIN NRFD"/>
    <property type="match status" value="1"/>
</dbReference>
<feature type="transmembrane region" description="Helical" evidence="7">
    <location>
        <begin position="50"/>
        <end position="69"/>
    </location>
</feature>
<keyword evidence="5 7" id="KW-1133">Transmembrane helix</keyword>
<evidence type="ECO:0000256" key="7">
    <source>
        <dbReference type="SAM" id="Phobius"/>
    </source>
</evidence>
<dbReference type="Pfam" id="PF03916">
    <property type="entry name" value="NrfD"/>
    <property type="match status" value="1"/>
</dbReference>
<feature type="transmembrane region" description="Helical" evidence="7">
    <location>
        <begin position="197"/>
        <end position="216"/>
    </location>
</feature>
<evidence type="ECO:0000256" key="5">
    <source>
        <dbReference type="ARBA" id="ARBA00022989"/>
    </source>
</evidence>
<keyword evidence="3" id="KW-1003">Cell membrane</keyword>
<accession>A0A4R1L2V3</accession>
<comment type="similarity">
    <text evidence="2">Belongs to the NrfD family.</text>
</comment>
<sequence length="355" mass="40292">MINEILVEPQHVAWLPWAASYFFFIGLAATAVAEAVMMRYVKQASSQQELIAVAVALTCAIVAPIALTADLHQPTRVWHFYTVLTYWSLMWWGAYILPFFTMTVAAYFLLLFYQVKQPMTAKLAARLAIWLHWVRGLVLISVAAILFYTCMEVYQVQARPLWHNPWFAPLIIFSALPTSMLLIQWTVKLRTQQNLAYLRHWALFSLTLFILALIGLCTASGDIADQLTQLYQQKTLPIFTAVFALVIAGWLLLPPFRFSLGLSVIFALIFTGMVRWVLFIQVQTLAKYNALANPYHFEWNADGGLGMLSMLGLWALVSVLMWQLLNMTKTPTEQKMATLNKPHSTPHNTQTGVLS</sequence>
<keyword evidence="9" id="KW-1185">Reference proteome</keyword>
<organism evidence="8 9">
    <name type="scientific">Lonepinella koalarum</name>
    <dbReference type="NCBI Taxonomy" id="53417"/>
    <lineage>
        <taxon>Bacteria</taxon>
        <taxon>Pseudomonadati</taxon>
        <taxon>Pseudomonadota</taxon>
        <taxon>Gammaproteobacteria</taxon>
        <taxon>Pasteurellales</taxon>
        <taxon>Pasteurellaceae</taxon>
        <taxon>Lonepinella</taxon>
    </lineage>
</organism>
<feature type="transmembrane region" description="Helical" evidence="7">
    <location>
        <begin position="303"/>
        <end position="325"/>
    </location>
</feature>
<keyword evidence="4 7" id="KW-0812">Transmembrane</keyword>
<evidence type="ECO:0000256" key="1">
    <source>
        <dbReference type="ARBA" id="ARBA00004651"/>
    </source>
</evidence>
<name>A0A4R1L2V3_9PAST</name>
<evidence type="ECO:0000256" key="6">
    <source>
        <dbReference type="ARBA" id="ARBA00023136"/>
    </source>
</evidence>
<dbReference type="Gene3D" id="1.20.1630.10">
    <property type="entry name" value="Formate dehydrogenase/DMSO reductase domain"/>
    <property type="match status" value="1"/>
</dbReference>
<protein>
    <submittedName>
        <fullName evidence="8">Tetrathionate reductase gamma subunit</fullName>
    </submittedName>
</protein>
<dbReference type="GO" id="GO:0005886">
    <property type="term" value="C:plasma membrane"/>
    <property type="evidence" value="ECO:0007669"/>
    <property type="project" value="UniProtKB-SubCell"/>
</dbReference>
<feature type="transmembrane region" description="Helical" evidence="7">
    <location>
        <begin position="260"/>
        <end position="283"/>
    </location>
</feature>
<dbReference type="Proteomes" id="UP000295496">
    <property type="component" value="Unassembled WGS sequence"/>
</dbReference>
<evidence type="ECO:0000313" key="8">
    <source>
        <dbReference type="EMBL" id="TCK70509.1"/>
    </source>
</evidence>
<dbReference type="PANTHER" id="PTHR34856:SF2">
    <property type="entry name" value="PROTEIN NRFD"/>
    <property type="match status" value="1"/>
</dbReference>
<evidence type="ECO:0000256" key="3">
    <source>
        <dbReference type="ARBA" id="ARBA00022475"/>
    </source>
</evidence>
<dbReference type="RefSeq" id="WP_132300739.1">
    <property type="nucleotide sequence ID" value="NZ_CP170642.1"/>
</dbReference>
<feature type="transmembrane region" description="Helical" evidence="7">
    <location>
        <begin position="89"/>
        <end position="113"/>
    </location>
</feature>
<comment type="caution">
    <text evidence="8">The sequence shown here is derived from an EMBL/GenBank/DDBJ whole genome shotgun (WGS) entry which is preliminary data.</text>
</comment>
<dbReference type="InterPro" id="IPR005614">
    <property type="entry name" value="NrfD-like"/>
</dbReference>
<proteinExistence type="inferred from homology"/>
<dbReference type="AlphaFoldDB" id="A0A4R1L2V3"/>
<feature type="transmembrane region" description="Helical" evidence="7">
    <location>
        <begin position="14"/>
        <end position="38"/>
    </location>
</feature>
<gene>
    <name evidence="8" type="ORF">EV692_0786</name>
</gene>
<reference evidence="8 9" key="1">
    <citation type="submission" date="2019-03" db="EMBL/GenBank/DDBJ databases">
        <title>Genomic Encyclopedia of Type Strains, Phase IV (KMG-IV): sequencing the most valuable type-strain genomes for metagenomic binning, comparative biology and taxonomic classification.</title>
        <authorList>
            <person name="Goeker M."/>
        </authorList>
    </citation>
    <scope>NUCLEOTIDE SEQUENCE [LARGE SCALE GENOMIC DNA]</scope>
    <source>
        <strain evidence="8 9">DSM 10053</strain>
    </source>
</reference>
<evidence type="ECO:0000313" key="9">
    <source>
        <dbReference type="Proteomes" id="UP000295496"/>
    </source>
</evidence>
<feature type="transmembrane region" description="Helical" evidence="7">
    <location>
        <begin position="133"/>
        <end position="154"/>
    </location>
</feature>